<accession>A0A1J1JAR6</accession>
<protein>
    <submittedName>
        <fullName evidence="1">Uncharacterized protein</fullName>
    </submittedName>
</protein>
<evidence type="ECO:0000313" key="1">
    <source>
        <dbReference type="EMBL" id="CUM58103.1"/>
    </source>
</evidence>
<sequence>MTNWAVVYYGQRVLNLNLKKIFELMEYSDLVIRFNPSMKLLFDHNL</sequence>
<dbReference type="AlphaFoldDB" id="A0A1J1JAR6"/>
<organism evidence="1">
    <name type="scientific">Planktothrix agardhii</name>
    <name type="common">Oscillatoria agardhii</name>
    <dbReference type="NCBI Taxonomy" id="1160"/>
    <lineage>
        <taxon>Bacteria</taxon>
        <taxon>Bacillati</taxon>
        <taxon>Cyanobacteriota</taxon>
        <taxon>Cyanophyceae</taxon>
        <taxon>Oscillatoriophycideae</taxon>
        <taxon>Oscillatoriales</taxon>
        <taxon>Microcoleaceae</taxon>
        <taxon>Planktothrix</taxon>
    </lineage>
</organism>
<dbReference type="EMBL" id="LO018304">
    <property type="protein sequence ID" value="CUM58103.1"/>
    <property type="molecule type" value="Genomic_DNA"/>
</dbReference>
<reference evidence="1" key="1">
    <citation type="submission" date="2015-09" db="EMBL/GenBank/DDBJ databases">
        <authorList>
            <person name="Jackson K.R."/>
            <person name="Lunt B.L."/>
            <person name="Fisher J.N.B."/>
            <person name="Gardner A.V."/>
            <person name="Bailey M.E."/>
            <person name="Deus L.M."/>
            <person name="Earl A.S."/>
            <person name="Gibby P.D."/>
            <person name="Hartmann K.A."/>
            <person name="Liu J.E."/>
            <person name="Manci A.M."/>
            <person name="Nielsen D.A."/>
            <person name="Solomon M.B."/>
            <person name="Breakwell D.P."/>
            <person name="Burnett S.H."/>
            <person name="Grose J.H."/>
        </authorList>
    </citation>
    <scope>NUCLEOTIDE SEQUENCE</scope>
    <source>
        <strain evidence="1">7805</strain>
    </source>
</reference>
<proteinExistence type="predicted"/>
<name>A0A1J1JAR6_PLAAG</name>
<gene>
    <name evidence="1" type="ORF">PLAM_0136</name>
</gene>